<evidence type="ECO:0000313" key="10">
    <source>
        <dbReference type="Proteomes" id="UP001491613"/>
    </source>
</evidence>
<keyword evidence="4 6" id="KW-1133">Transmembrane helix</keyword>
<feature type="domain" description="Polysaccharide chain length determinant N-terminal" evidence="7">
    <location>
        <begin position="25"/>
        <end position="91"/>
    </location>
</feature>
<dbReference type="SUPFAM" id="SSF160355">
    <property type="entry name" value="Bacterial polysaccharide co-polymerase-like"/>
    <property type="match status" value="1"/>
</dbReference>
<keyword evidence="5 6" id="KW-0472">Membrane</keyword>
<evidence type="ECO:0000256" key="6">
    <source>
        <dbReference type="SAM" id="Phobius"/>
    </source>
</evidence>
<dbReference type="InterPro" id="IPR050445">
    <property type="entry name" value="Bact_polysacc_biosynth/exp"/>
</dbReference>
<dbReference type="Proteomes" id="UP001491613">
    <property type="component" value="Unassembled WGS sequence"/>
</dbReference>
<dbReference type="Gene3D" id="3.30.1890.10">
    <property type="entry name" value="FepE-like"/>
    <property type="match status" value="1"/>
</dbReference>
<comment type="caution">
    <text evidence="9">The sequence shown here is derived from an EMBL/GenBank/DDBJ whole genome shotgun (WGS) entry which is preliminary data.</text>
</comment>
<dbReference type="RefSeq" id="WP_342016925.1">
    <property type="nucleotide sequence ID" value="NZ_JAAKPS010000003.1"/>
</dbReference>
<sequence length="366" mass="41442">MMTDKDKNSSPIVMMSHEWQVASQDETDLRELVMELWRQKILIVITTILVASLGMAYALLAPQVWTSQALISEPSIEQVNAFQLRMDQLKNSIPPESADVMDFSTLQRPALYQSFVAAFNSMNNKRAFLIEQGIFAEELKREGVTDRRGERALMSKLGSAIVARPYDKISTDITLSFSAETAELAQQRLVKYIKFIQKKQNLEKNAELKSLLQNRIKALTSQYENIKADTLQTRQDDIRRTQYSLRISQAAGVEKPLERIKSDDVFNIDLGSKGLAEKLKILEEIKNPEVLNQELSKIRLQLSGLKSLKITNADFQSFKMIDSPEEPFSRDKPKRPLIMVLATLLGGLLGVGIALMRHAFRRPEGA</sequence>
<evidence type="ECO:0000313" key="9">
    <source>
        <dbReference type="EMBL" id="MEL3918798.1"/>
    </source>
</evidence>
<gene>
    <name evidence="9" type="ORF">V1482_05165</name>
</gene>
<keyword evidence="2" id="KW-1003">Cell membrane</keyword>
<organism evidence="9 10">
    <name type="scientific">Aeromonas enteropelogenes</name>
    <name type="common">Aeromonas trota</name>
    <dbReference type="NCBI Taxonomy" id="29489"/>
    <lineage>
        <taxon>Bacteria</taxon>
        <taxon>Pseudomonadati</taxon>
        <taxon>Pseudomonadota</taxon>
        <taxon>Gammaproteobacteria</taxon>
        <taxon>Aeromonadales</taxon>
        <taxon>Aeromonadaceae</taxon>
        <taxon>Aeromonas</taxon>
    </lineage>
</organism>
<proteinExistence type="predicted"/>
<dbReference type="InterPro" id="IPR003856">
    <property type="entry name" value="LPS_length_determ_N"/>
</dbReference>
<dbReference type="Pfam" id="PF13807">
    <property type="entry name" value="GNVR"/>
    <property type="match status" value="1"/>
</dbReference>
<feature type="transmembrane region" description="Helical" evidence="6">
    <location>
        <begin position="41"/>
        <end position="60"/>
    </location>
</feature>
<comment type="subcellular location">
    <subcellularLocation>
        <location evidence="1">Cell membrane</location>
        <topology evidence="1">Multi-pass membrane protein</topology>
    </subcellularLocation>
</comment>
<dbReference type="Gene3D" id="1.10.287.210">
    <property type="match status" value="1"/>
</dbReference>
<evidence type="ECO:0000256" key="1">
    <source>
        <dbReference type="ARBA" id="ARBA00004651"/>
    </source>
</evidence>
<evidence type="ECO:0000256" key="3">
    <source>
        <dbReference type="ARBA" id="ARBA00022692"/>
    </source>
</evidence>
<feature type="domain" description="Tyrosine-protein kinase G-rich" evidence="8">
    <location>
        <begin position="306"/>
        <end position="359"/>
    </location>
</feature>
<feature type="transmembrane region" description="Helical" evidence="6">
    <location>
        <begin position="337"/>
        <end position="356"/>
    </location>
</feature>
<accession>A0ABU9J875</accession>
<dbReference type="EMBL" id="JAZDDP010000002">
    <property type="protein sequence ID" value="MEL3918798.1"/>
    <property type="molecule type" value="Genomic_DNA"/>
</dbReference>
<evidence type="ECO:0000259" key="8">
    <source>
        <dbReference type="Pfam" id="PF13807"/>
    </source>
</evidence>
<evidence type="ECO:0000256" key="4">
    <source>
        <dbReference type="ARBA" id="ARBA00022989"/>
    </source>
</evidence>
<evidence type="ECO:0000259" key="7">
    <source>
        <dbReference type="Pfam" id="PF02706"/>
    </source>
</evidence>
<evidence type="ECO:0000256" key="2">
    <source>
        <dbReference type="ARBA" id="ARBA00022475"/>
    </source>
</evidence>
<evidence type="ECO:0000256" key="5">
    <source>
        <dbReference type="ARBA" id="ARBA00023136"/>
    </source>
</evidence>
<keyword evidence="10" id="KW-1185">Reference proteome</keyword>
<name>A0ABU9J875_AEREN</name>
<dbReference type="Pfam" id="PF02706">
    <property type="entry name" value="Wzz"/>
    <property type="match status" value="1"/>
</dbReference>
<reference evidence="9 10" key="1">
    <citation type="submission" date="2024-01" db="EMBL/GenBank/DDBJ databases">
        <title>Horizontal gene transfer in Aeromonas trota.</title>
        <authorList>
            <person name="Otero Olarra J.E."/>
            <person name="Perez Valdespino A."/>
        </authorList>
    </citation>
    <scope>NUCLEOTIDE SEQUENCE [LARGE SCALE GENOMIC DNA]</scope>
    <source>
        <strain evidence="9 10">9.1</strain>
    </source>
</reference>
<protein>
    <submittedName>
        <fullName evidence="9">Wzz/FepE/Etk N-terminal domain-containing protein</fullName>
    </submittedName>
</protein>
<dbReference type="PANTHER" id="PTHR32309">
    <property type="entry name" value="TYROSINE-PROTEIN KINASE"/>
    <property type="match status" value="1"/>
</dbReference>
<keyword evidence="3 6" id="KW-0812">Transmembrane</keyword>
<dbReference type="PANTHER" id="PTHR32309:SF13">
    <property type="entry name" value="FERRIC ENTEROBACTIN TRANSPORT PROTEIN FEPE"/>
    <property type="match status" value="1"/>
</dbReference>
<dbReference type="InterPro" id="IPR032807">
    <property type="entry name" value="GNVR"/>
</dbReference>